<feature type="domain" description="Response regulatory" evidence="2">
    <location>
        <begin position="5"/>
        <end position="116"/>
    </location>
</feature>
<dbReference type="SMART" id="SM00448">
    <property type="entry name" value="REC"/>
    <property type="match status" value="1"/>
</dbReference>
<dbReference type="PROSITE" id="PS50930">
    <property type="entry name" value="HTH_LYTTR"/>
    <property type="match status" value="1"/>
</dbReference>
<dbReference type="Proteomes" id="UP000256779">
    <property type="component" value="Unassembled WGS sequence"/>
</dbReference>
<dbReference type="PROSITE" id="PS50110">
    <property type="entry name" value="RESPONSE_REGULATORY"/>
    <property type="match status" value="1"/>
</dbReference>
<reference evidence="4 5" key="1">
    <citation type="submission" date="2018-07" db="EMBL/GenBank/DDBJ databases">
        <title>Genomic Encyclopedia of Type Strains, Phase IV (KMG-IV): sequencing the most valuable type-strain genomes for metagenomic binning, comparative biology and taxonomic classification.</title>
        <authorList>
            <person name="Goeker M."/>
        </authorList>
    </citation>
    <scope>NUCLEOTIDE SEQUENCE [LARGE SCALE GENOMIC DNA]</scope>
    <source>
        <strain evidence="4 5">DSM 4134</strain>
    </source>
</reference>
<dbReference type="Pfam" id="PF04397">
    <property type="entry name" value="LytTR"/>
    <property type="match status" value="1"/>
</dbReference>
<evidence type="ECO:0000259" key="3">
    <source>
        <dbReference type="PROSITE" id="PS50930"/>
    </source>
</evidence>
<dbReference type="SUPFAM" id="SSF52172">
    <property type="entry name" value="CheY-like"/>
    <property type="match status" value="1"/>
</dbReference>
<dbReference type="OrthoDB" id="1646880at2"/>
<evidence type="ECO:0000313" key="5">
    <source>
        <dbReference type="Proteomes" id="UP000256779"/>
    </source>
</evidence>
<sequence>MNKARVLVVEDEPLIADDIEDTLVNNGYQVVAVVDDAEGALEITSKDRIDIALLDVNIEGDIDGIELAAQLNIPFIFLTSYFDKTTLDRAKQTNPAGYVVKPFNERDLIVNLEVALARHQRKPKTPDLPEKFFVKDGQEIVSVKPSDIHYVEADDNYANIYTDKGKFLISHTLKSIEDKLTPFGFRRIHRSFLINFDKIDAISEGYVFIASNKIQIGKSYRKEFMESLSLL</sequence>
<dbReference type="CDD" id="cd17534">
    <property type="entry name" value="REC_DC-like"/>
    <property type="match status" value="1"/>
</dbReference>
<dbReference type="PANTHER" id="PTHR37299:SF1">
    <property type="entry name" value="STAGE 0 SPORULATION PROTEIN A HOMOLOG"/>
    <property type="match status" value="1"/>
</dbReference>
<dbReference type="Gene3D" id="3.40.50.2300">
    <property type="match status" value="1"/>
</dbReference>
<dbReference type="RefSeq" id="WP_115867395.1">
    <property type="nucleotide sequence ID" value="NZ_QREG01000005.1"/>
</dbReference>
<dbReference type="PANTHER" id="PTHR37299">
    <property type="entry name" value="TRANSCRIPTIONAL REGULATOR-RELATED"/>
    <property type="match status" value="1"/>
</dbReference>
<name>A0A3D9L7B4_MARFU</name>
<evidence type="ECO:0000313" key="4">
    <source>
        <dbReference type="EMBL" id="REE00387.1"/>
    </source>
</evidence>
<proteinExistence type="predicted"/>
<keyword evidence="1" id="KW-0597">Phosphoprotein</keyword>
<evidence type="ECO:0000256" key="1">
    <source>
        <dbReference type="PROSITE-ProRule" id="PRU00169"/>
    </source>
</evidence>
<comment type="caution">
    <text evidence="4">The sequence shown here is derived from an EMBL/GenBank/DDBJ whole genome shotgun (WGS) entry which is preliminary data.</text>
</comment>
<dbReference type="SMART" id="SM00850">
    <property type="entry name" value="LytTR"/>
    <property type="match status" value="1"/>
</dbReference>
<gene>
    <name evidence="4" type="ORF">C7460_1056</name>
</gene>
<organism evidence="4 5">
    <name type="scientific">Marinoscillum furvescens DSM 4134</name>
    <dbReference type="NCBI Taxonomy" id="1122208"/>
    <lineage>
        <taxon>Bacteria</taxon>
        <taxon>Pseudomonadati</taxon>
        <taxon>Bacteroidota</taxon>
        <taxon>Cytophagia</taxon>
        <taxon>Cytophagales</taxon>
        <taxon>Reichenbachiellaceae</taxon>
        <taxon>Marinoscillum</taxon>
    </lineage>
</organism>
<keyword evidence="5" id="KW-1185">Reference proteome</keyword>
<dbReference type="GO" id="GO:0000156">
    <property type="term" value="F:phosphorelay response regulator activity"/>
    <property type="evidence" value="ECO:0007669"/>
    <property type="project" value="InterPro"/>
</dbReference>
<dbReference type="AlphaFoldDB" id="A0A3D9L7B4"/>
<feature type="domain" description="HTH LytTR-type" evidence="3">
    <location>
        <begin position="132"/>
        <end position="230"/>
    </location>
</feature>
<dbReference type="GO" id="GO:0003677">
    <property type="term" value="F:DNA binding"/>
    <property type="evidence" value="ECO:0007669"/>
    <property type="project" value="InterPro"/>
</dbReference>
<dbReference type="EMBL" id="QREG01000005">
    <property type="protein sequence ID" value="REE00387.1"/>
    <property type="molecule type" value="Genomic_DNA"/>
</dbReference>
<feature type="modified residue" description="4-aspartylphosphate" evidence="1">
    <location>
        <position position="55"/>
    </location>
</feature>
<protein>
    <submittedName>
        <fullName evidence="4">LytTR family two component transcriptional regulator</fullName>
    </submittedName>
</protein>
<accession>A0A3D9L7B4</accession>
<dbReference type="Pfam" id="PF00072">
    <property type="entry name" value="Response_reg"/>
    <property type="match status" value="1"/>
</dbReference>
<dbReference type="InterPro" id="IPR046947">
    <property type="entry name" value="LytR-like"/>
</dbReference>
<dbReference type="InterPro" id="IPR007492">
    <property type="entry name" value="LytTR_DNA-bd_dom"/>
</dbReference>
<dbReference type="InterPro" id="IPR001789">
    <property type="entry name" value="Sig_transdc_resp-reg_receiver"/>
</dbReference>
<dbReference type="InterPro" id="IPR011006">
    <property type="entry name" value="CheY-like_superfamily"/>
</dbReference>
<evidence type="ECO:0000259" key="2">
    <source>
        <dbReference type="PROSITE" id="PS50110"/>
    </source>
</evidence>
<dbReference type="Gene3D" id="2.40.50.1020">
    <property type="entry name" value="LytTr DNA-binding domain"/>
    <property type="match status" value="1"/>
</dbReference>